<proteinExistence type="predicted"/>
<protein>
    <submittedName>
        <fullName evidence="1">Uncharacterized protein</fullName>
    </submittedName>
</protein>
<reference evidence="1 2" key="1">
    <citation type="submission" date="2024-10" db="EMBL/GenBank/DDBJ databases">
        <title>Updated reference genomes for cyclostephanoid diatoms.</title>
        <authorList>
            <person name="Roberts W.R."/>
            <person name="Alverson A.J."/>
        </authorList>
    </citation>
    <scope>NUCLEOTIDE SEQUENCE [LARGE SCALE GENOMIC DNA]</scope>
    <source>
        <strain evidence="1 2">AJA232-27</strain>
    </source>
</reference>
<dbReference type="Proteomes" id="UP001530293">
    <property type="component" value="Unassembled WGS sequence"/>
</dbReference>
<accession>A0ABD3MQQ6</accession>
<evidence type="ECO:0000313" key="2">
    <source>
        <dbReference type="Proteomes" id="UP001530293"/>
    </source>
</evidence>
<dbReference type="AlphaFoldDB" id="A0ABD3MQQ6"/>
<organism evidence="1 2">
    <name type="scientific">Discostella pseudostelligera</name>
    <dbReference type="NCBI Taxonomy" id="259834"/>
    <lineage>
        <taxon>Eukaryota</taxon>
        <taxon>Sar</taxon>
        <taxon>Stramenopiles</taxon>
        <taxon>Ochrophyta</taxon>
        <taxon>Bacillariophyta</taxon>
        <taxon>Coscinodiscophyceae</taxon>
        <taxon>Thalassiosirophycidae</taxon>
        <taxon>Stephanodiscales</taxon>
        <taxon>Stephanodiscaceae</taxon>
        <taxon>Discostella</taxon>
    </lineage>
</organism>
<comment type="caution">
    <text evidence="1">The sequence shown here is derived from an EMBL/GenBank/DDBJ whole genome shotgun (WGS) entry which is preliminary data.</text>
</comment>
<keyword evidence="2" id="KW-1185">Reference proteome</keyword>
<gene>
    <name evidence="1" type="ORF">ACHAWU_002717</name>
</gene>
<dbReference type="EMBL" id="JALLBG020000089">
    <property type="protein sequence ID" value="KAL3766002.1"/>
    <property type="molecule type" value="Genomic_DNA"/>
</dbReference>
<evidence type="ECO:0000313" key="1">
    <source>
        <dbReference type="EMBL" id="KAL3766002.1"/>
    </source>
</evidence>
<sequence>MSKPTFDLLSFRPIRSDALLRYNSLNQSEPLRINLYLFASITLLLYPTWCESVTSEIATPISIAVTSLGGIGSAALFWRERSRRSNQLYRMEKELNAEQLVVRYTPLNSSISSTRYTARLGQLKGKKRILAIRGTKEQIASIWDSVCALRNRLVQSSTLVVFVPIDRSTRNDWGCWDDGGSSTATWLAEARNVDGQEEGIGWLNYFRDLLDKGNGSSSSEEDIHGIAWFALNFKGRSIASGQGEAPRLLELLGQQLQPTELLDETDESESTSSTSVKQILDCQRKFYTVLTNSSDASEMQPVFTRYPVEEVDEVINGGGRIDSWDKCLDPDARPVGMVIAGSDAWVSIMNANVAYSTCIEFPQNNGGWSDATLLAMQRWVRDDDASTSMDEDGGWRLELHQTIPWSAASRAGGTLRCDCRGCVALTRVPERRTLGGLIG</sequence>
<name>A0ABD3MQQ6_9STRA</name>